<keyword evidence="2" id="KW-0902">Two-component regulatory system</keyword>
<keyword evidence="1 3" id="KW-0597">Phosphoprotein</keyword>
<dbReference type="PROSITE" id="PS50110">
    <property type="entry name" value="RESPONSE_REGULATORY"/>
    <property type="match status" value="1"/>
</dbReference>
<evidence type="ECO:0000259" key="4">
    <source>
        <dbReference type="PROSITE" id="PS50110"/>
    </source>
</evidence>
<evidence type="ECO:0000313" key="6">
    <source>
        <dbReference type="Proteomes" id="UP000628448"/>
    </source>
</evidence>
<feature type="domain" description="Response regulatory" evidence="4">
    <location>
        <begin position="3"/>
        <end position="120"/>
    </location>
</feature>
<dbReference type="SMART" id="SM00448">
    <property type="entry name" value="REC"/>
    <property type="match status" value="1"/>
</dbReference>
<dbReference type="InterPro" id="IPR001789">
    <property type="entry name" value="Sig_transdc_resp-reg_receiver"/>
</dbReference>
<sequence length="121" mass="13154">MKKVLIIDDDNKNIFALSATLRSKGYKTLAATSAEDGLKLIDDDGAVDVVLMDMMMPEMDGYEAIHVLRNTEDHKTLPVIAVTAQAMKGDREKCLAAGANGYISKPVDVDMLVGLLQELTK</sequence>
<dbReference type="RefSeq" id="WP_231401980.1">
    <property type="nucleotide sequence ID" value="NZ_JADWYR010000001.1"/>
</dbReference>
<dbReference type="Pfam" id="PF00072">
    <property type="entry name" value="Response_reg"/>
    <property type="match status" value="1"/>
</dbReference>
<dbReference type="InterPro" id="IPR011006">
    <property type="entry name" value="CheY-like_superfamily"/>
</dbReference>
<reference evidence="5" key="1">
    <citation type="submission" date="2020-11" db="EMBL/GenBank/DDBJ databases">
        <title>Bacterial whole genome sequence for Panacibacter sp. DH6.</title>
        <authorList>
            <person name="Le V."/>
            <person name="Ko S."/>
            <person name="Ahn C.-Y."/>
            <person name="Oh H.-M."/>
        </authorList>
    </citation>
    <scope>NUCLEOTIDE SEQUENCE</scope>
    <source>
        <strain evidence="5">DH6</strain>
    </source>
</reference>
<evidence type="ECO:0000256" key="2">
    <source>
        <dbReference type="ARBA" id="ARBA00023012"/>
    </source>
</evidence>
<name>A0A931GXH9_9BACT</name>
<evidence type="ECO:0000256" key="3">
    <source>
        <dbReference type="PROSITE-ProRule" id="PRU00169"/>
    </source>
</evidence>
<gene>
    <name evidence="5" type="ORF">I5907_05930</name>
</gene>
<dbReference type="Gene3D" id="3.40.50.2300">
    <property type="match status" value="1"/>
</dbReference>
<dbReference type="PANTHER" id="PTHR45339">
    <property type="entry name" value="HYBRID SIGNAL TRANSDUCTION HISTIDINE KINASE J"/>
    <property type="match status" value="1"/>
</dbReference>
<dbReference type="PANTHER" id="PTHR45339:SF1">
    <property type="entry name" value="HYBRID SIGNAL TRANSDUCTION HISTIDINE KINASE J"/>
    <property type="match status" value="1"/>
</dbReference>
<comment type="caution">
    <text evidence="5">The sequence shown here is derived from an EMBL/GenBank/DDBJ whole genome shotgun (WGS) entry which is preliminary data.</text>
</comment>
<accession>A0A931GXH9</accession>
<keyword evidence="6" id="KW-1185">Reference proteome</keyword>
<organism evidence="5 6">
    <name type="scientific">Panacibacter microcysteis</name>
    <dbReference type="NCBI Taxonomy" id="2793269"/>
    <lineage>
        <taxon>Bacteria</taxon>
        <taxon>Pseudomonadati</taxon>
        <taxon>Bacteroidota</taxon>
        <taxon>Chitinophagia</taxon>
        <taxon>Chitinophagales</taxon>
        <taxon>Chitinophagaceae</taxon>
        <taxon>Panacibacter</taxon>
    </lineage>
</organism>
<dbReference type="SUPFAM" id="SSF52172">
    <property type="entry name" value="CheY-like"/>
    <property type="match status" value="1"/>
</dbReference>
<dbReference type="Proteomes" id="UP000628448">
    <property type="component" value="Unassembled WGS sequence"/>
</dbReference>
<feature type="modified residue" description="4-aspartylphosphate" evidence="3">
    <location>
        <position position="53"/>
    </location>
</feature>
<dbReference type="EMBL" id="JADWYR010000001">
    <property type="protein sequence ID" value="MBG9375764.1"/>
    <property type="molecule type" value="Genomic_DNA"/>
</dbReference>
<dbReference type="AlphaFoldDB" id="A0A931GXH9"/>
<evidence type="ECO:0000313" key="5">
    <source>
        <dbReference type="EMBL" id="MBG9375764.1"/>
    </source>
</evidence>
<proteinExistence type="predicted"/>
<protein>
    <submittedName>
        <fullName evidence="5">Response regulator</fullName>
    </submittedName>
</protein>
<evidence type="ECO:0000256" key="1">
    <source>
        <dbReference type="ARBA" id="ARBA00022553"/>
    </source>
</evidence>
<dbReference type="GO" id="GO:0000160">
    <property type="term" value="P:phosphorelay signal transduction system"/>
    <property type="evidence" value="ECO:0007669"/>
    <property type="project" value="UniProtKB-KW"/>
</dbReference>